<evidence type="ECO:0000313" key="2">
    <source>
        <dbReference type="EMBL" id="OWA53786.1"/>
    </source>
</evidence>
<feature type="region of interest" description="Disordered" evidence="1">
    <location>
        <begin position="1"/>
        <end position="41"/>
    </location>
</feature>
<gene>
    <name evidence="2" type="ORF">BV898_18207</name>
</gene>
<dbReference type="AlphaFoldDB" id="A0A9X6NNN3"/>
<dbReference type="EMBL" id="MTYJ01000346">
    <property type="protein sequence ID" value="OWA53786.1"/>
    <property type="molecule type" value="Genomic_DNA"/>
</dbReference>
<comment type="caution">
    <text evidence="2">The sequence shown here is derived from an EMBL/GenBank/DDBJ whole genome shotgun (WGS) entry which is preliminary data.</text>
</comment>
<feature type="compositionally biased region" description="Polar residues" evidence="1">
    <location>
        <begin position="1"/>
        <end position="14"/>
    </location>
</feature>
<proteinExistence type="predicted"/>
<name>A0A9X6NNN3_HYPEX</name>
<organism evidence="2 3">
    <name type="scientific">Hypsibius exemplaris</name>
    <name type="common">Freshwater tardigrade</name>
    <dbReference type="NCBI Taxonomy" id="2072580"/>
    <lineage>
        <taxon>Eukaryota</taxon>
        <taxon>Metazoa</taxon>
        <taxon>Ecdysozoa</taxon>
        <taxon>Tardigrada</taxon>
        <taxon>Eutardigrada</taxon>
        <taxon>Parachela</taxon>
        <taxon>Hypsibioidea</taxon>
        <taxon>Hypsibiidae</taxon>
        <taxon>Hypsibius</taxon>
    </lineage>
</organism>
<protein>
    <submittedName>
        <fullName evidence="2">Uncharacterized protein</fullName>
    </submittedName>
</protein>
<evidence type="ECO:0000313" key="3">
    <source>
        <dbReference type="Proteomes" id="UP000192578"/>
    </source>
</evidence>
<reference evidence="3" key="1">
    <citation type="submission" date="2017-01" db="EMBL/GenBank/DDBJ databases">
        <title>Comparative genomics of anhydrobiosis in the tardigrade Hypsibius dujardini.</title>
        <authorList>
            <person name="Yoshida Y."/>
            <person name="Koutsovoulos G."/>
            <person name="Laetsch D."/>
            <person name="Stevens L."/>
            <person name="Kumar S."/>
            <person name="Horikawa D."/>
            <person name="Ishino K."/>
            <person name="Komine S."/>
            <person name="Tomita M."/>
            <person name="Blaxter M."/>
            <person name="Arakawa K."/>
        </authorList>
    </citation>
    <scope>NUCLEOTIDE SEQUENCE [LARGE SCALE GENOMIC DNA]</scope>
    <source>
        <strain evidence="3">Z151</strain>
    </source>
</reference>
<sequence>MYTSVFTHRNSTTVSDRRRDGHSLQKRHAQTVAERNTMTASPEDLAEYDIEEETSAAPEIAESVASMNIPLVTISVNRIYSMII</sequence>
<evidence type="ECO:0000256" key="1">
    <source>
        <dbReference type="SAM" id="MobiDB-lite"/>
    </source>
</evidence>
<accession>A0A9X6NNN3</accession>
<dbReference type="Proteomes" id="UP000192578">
    <property type="component" value="Unassembled WGS sequence"/>
</dbReference>
<keyword evidence="3" id="KW-1185">Reference proteome</keyword>